<dbReference type="Proteomes" id="UP000033636">
    <property type="component" value="Unassembled WGS sequence"/>
</dbReference>
<reference evidence="1" key="1">
    <citation type="submission" date="2024-07" db="EMBL/GenBank/DDBJ databases">
        <title>Metagenome and Metagenome-Assembled Genomes of Archaea from a hot spring from the geothermal field of Los Azufres, Mexico.</title>
        <authorList>
            <person name="Marin-Paredes R."/>
            <person name="Martinez-Romero E."/>
            <person name="Servin-Garciduenas L.E."/>
        </authorList>
    </citation>
    <scope>NUCLEOTIDE SEQUENCE</scope>
</reference>
<comment type="caution">
    <text evidence="1">The sequence shown here is derived from an EMBL/GenBank/DDBJ whole genome shotgun (WGS) entry which is preliminary data.</text>
</comment>
<accession>A0ACC6V2S8</accession>
<protein>
    <submittedName>
        <fullName evidence="1">Uncharacterized protein</fullName>
    </submittedName>
</protein>
<organism evidence="1 2">
    <name type="scientific">Thermoproteus sp. AZ2</name>
    <dbReference type="NCBI Taxonomy" id="1609232"/>
    <lineage>
        <taxon>Archaea</taxon>
        <taxon>Thermoproteota</taxon>
        <taxon>Thermoprotei</taxon>
        <taxon>Thermoproteales</taxon>
        <taxon>Thermoproteaceae</taxon>
        <taxon>Thermoproteus</taxon>
    </lineage>
</organism>
<name>A0ACC6V2S8_9CREN</name>
<proteinExistence type="predicted"/>
<gene>
    <name evidence="1" type="ORF">TU35_008490</name>
</gene>
<evidence type="ECO:0000313" key="1">
    <source>
        <dbReference type="EMBL" id="MFB6491253.1"/>
    </source>
</evidence>
<evidence type="ECO:0000313" key="2">
    <source>
        <dbReference type="Proteomes" id="UP000033636"/>
    </source>
</evidence>
<sequence>MISTALDLRGVDFEKTAAVYNFSFYFDGKRLVLAEPNRAAVVYRDGALLRAVGYGEWTQSELANAVEERLGLGEDYSELFSLAEHDVILARVPAVLAGWRMRSMPLWLALLVAINQQNASFAQGWRNLCRIIKRLGKPARLGDVYTYLPPSPEDVLRRRDELRGCGVGYRAGYILSVAETLVEGRDPLRAKGVGGYTRALAELLAYRRYDEPPVDRWVEALVEKAYGGGDARELLKRRFGRWAGLAVYLYTIVLDAAPLRRALQRIERGLIEPVEEISPMNLWRLSSFC</sequence>
<dbReference type="EMBL" id="JZWT02000026">
    <property type="protein sequence ID" value="MFB6491253.1"/>
    <property type="molecule type" value="Genomic_DNA"/>
</dbReference>